<dbReference type="Gene3D" id="1.10.287.410">
    <property type="match status" value="1"/>
</dbReference>
<keyword evidence="4" id="KW-0378">Hydrolase</keyword>
<evidence type="ECO:0000313" key="7">
    <source>
        <dbReference type="Proteomes" id="UP000037923"/>
    </source>
</evidence>
<dbReference type="InterPro" id="IPR033124">
    <property type="entry name" value="Ser_caboxypep_his_AS"/>
</dbReference>
<comment type="caution">
    <text evidence="6">The sequence shown here is derived from an EMBL/GenBank/DDBJ whole genome shotgun (WGS) entry which is preliminary data.</text>
</comment>
<dbReference type="PANTHER" id="PTHR11802:SF113">
    <property type="entry name" value="SERINE CARBOXYPEPTIDASE CTSA-4.1"/>
    <property type="match status" value="1"/>
</dbReference>
<sequence>MAYEGCGEQLGAPCVNHTIHQKMLSMLPRCLQLIEQCNAWPTDQNDACADAHPYCTEMVYLYRVTGLNTYDIRKPCIGDELCYPSGNMIGFLKRADVISALGAKSDIVWQECNMDVYAMFARDYHRNFNYTVPPLLAAGIRVMIYAGDMDYVCNWRGNKAWVTALNWPGKAAFNAASDVEFRVGGRAAGQERKYGNFSFVRVYDAGHMVPMDQPAAALYLLKQFLRK</sequence>
<dbReference type="Gene3D" id="3.40.50.1820">
    <property type="entry name" value="alpha/beta hydrolase"/>
    <property type="match status" value="1"/>
</dbReference>
<dbReference type="GO" id="GO:0004185">
    <property type="term" value="F:serine-type carboxypeptidase activity"/>
    <property type="evidence" value="ECO:0007669"/>
    <property type="project" value="InterPro"/>
</dbReference>
<evidence type="ECO:0000256" key="5">
    <source>
        <dbReference type="ARBA" id="ARBA00023180"/>
    </source>
</evidence>
<dbReference type="VEuPathDB" id="TriTrypDB:LpyrH10_13_0590"/>
<dbReference type="GO" id="GO:0006508">
    <property type="term" value="P:proteolysis"/>
    <property type="evidence" value="ECO:0007669"/>
    <property type="project" value="UniProtKB-KW"/>
</dbReference>
<accession>A0A0N0VEI7</accession>
<dbReference type="PROSITE" id="PS00560">
    <property type="entry name" value="CARBOXYPEPT_SER_HIS"/>
    <property type="match status" value="1"/>
</dbReference>
<dbReference type="SUPFAM" id="SSF53474">
    <property type="entry name" value="alpha/beta-Hydrolases"/>
    <property type="match status" value="1"/>
</dbReference>
<name>A0A0N0VEI7_LEPPY</name>
<evidence type="ECO:0000256" key="4">
    <source>
        <dbReference type="ARBA" id="ARBA00022801"/>
    </source>
</evidence>
<dbReference type="OMA" id="HVENEAW"/>
<keyword evidence="7" id="KW-1185">Reference proteome</keyword>
<dbReference type="PANTHER" id="PTHR11802">
    <property type="entry name" value="SERINE PROTEASE FAMILY S10 SERINE CARBOXYPEPTIDASE"/>
    <property type="match status" value="1"/>
</dbReference>
<dbReference type="GeneID" id="26906403"/>
<dbReference type="InterPro" id="IPR029058">
    <property type="entry name" value="AB_hydrolase_fold"/>
</dbReference>
<gene>
    <name evidence="6" type="ORF">ABB37_06114</name>
</gene>
<organism evidence="6 7">
    <name type="scientific">Leptomonas pyrrhocoris</name>
    <name type="common">Firebug parasite</name>
    <dbReference type="NCBI Taxonomy" id="157538"/>
    <lineage>
        <taxon>Eukaryota</taxon>
        <taxon>Discoba</taxon>
        <taxon>Euglenozoa</taxon>
        <taxon>Kinetoplastea</taxon>
        <taxon>Metakinetoplastina</taxon>
        <taxon>Trypanosomatida</taxon>
        <taxon>Trypanosomatidae</taxon>
        <taxon>Leishmaniinae</taxon>
        <taxon>Leptomonas</taxon>
    </lineage>
</organism>
<keyword evidence="3" id="KW-0645">Protease</keyword>
<dbReference type="Pfam" id="PF00450">
    <property type="entry name" value="Peptidase_S10"/>
    <property type="match status" value="1"/>
</dbReference>
<keyword evidence="2 6" id="KW-0121">Carboxypeptidase</keyword>
<proteinExistence type="inferred from homology"/>
<evidence type="ECO:0000256" key="3">
    <source>
        <dbReference type="ARBA" id="ARBA00022670"/>
    </source>
</evidence>
<evidence type="ECO:0000256" key="2">
    <source>
        <dbReference type="ARBA" id="ARBA00022645"/>
    </source>
</evidence>
<dbReference type="InterPro" id="IPR001563">
    <property type="entry name" value="Peptidase_S10"/>
</dbReference>
<keyword evidence="5" id="KW-0325">Glycoprotein</keyword>
<dbReference type="RefSeq" id="XP_015656940.1">
    <property type="nucleotide sequence ID" value="XM_015804366.1"/>
</dbReference>
<dbReference type="OrthoDB" id="443318at2759"/>
<evidence type="ECO:0000256" key="1">
    <source>
        <dbReference type="ARBA" id="ARBA00009431"/>
    </source>
</evidence>
<comment type="similarity">
    <text evidence="1">Belongs to the peptidase S10 family.</text>
</comment>
<dbReference type="Proteomes" id="UP000037923">
    <property type="component" value="Unassembled WGS sequence"/>
</dbReference>
<reference evidence="6 7" key="1">
    <citation type="submission" date="2015-07" db="EMBL/GenBank/DDBJ databases">
        <title>High-quality genome of monoxenous trypanosomatid Leptomonas pyrrhocoris.</title>
        <authorList>
            <person name="Flegontov P."/>
            <person name="Butenko A."/>
            <person name="Firsov S."/>
            <person name="Vlcek C."/>
            <person name="Logacheva M.D."/>
            <person name="Field M."/>
            <person name="Filatov D."/>
            <person name="Flegontova O."/>
            <person name="Gerasimov E."/>
            <person name="Jackson A.P."/>
            <person name="Kelly S."/>
            <person name="Opperdoes F."/>
            <person name="O'Reilly A."/>
            <person name="Votypka J."/>
            <person name="Yurchenko V."/>
            <person name="Lukes J."/>
        </authorList>
    </citation>
    <scope>NUCLEOTIDE SEQUENCE [LARGE SCALE GENOMIC DNA]</scope>
    <source>
        <strain evidence="6">H10</strain>
    </source>
</reference>
<protein>
    <submittedName>
        <fullName evidence="6">Serine carboxypeptidase (CBP1) putativeserine peptidase Clan SC Family S10</fullName>
    </submittedName>
</protein>
<dbReference type="AlphaFoldDB" id="A0A0N0VEI7"/>
<dbReference type="EMBL" id="LGTL01000013">
    <property type="protein sequence ID" value="KPA78501.1"/>
    <property type="molecule type" value="Genomic_DNA"/>
</dbReference>
<evidence type="ECO:0000313" key="6">
    <source>
        <dbReference type="EMBL" id="KPA78501.1"/>
    </source>
</evidence>